<proteinExistence type="predicted"/>
<dbReference type="Proteomes" id="UP000420635">
    <property type="component" value="Unassembled WGS sequence"/>
</dbReference>
<comment type="caution">
    <text evidence="1">The sequence shown here is derived from an EMBL/GenBank/DDBJ whole genome shotgun (WGS) entry which is preliminary data.</text>
</comment>
<gene>
    <name evidence="1" type="ORF">F7D59_08900</name>
</gene>
<sequence>MKKLLTLVAAAFMAVSVFAQSGTPLELKGGWNAGFAGDADVYDFTISKLYGAAEFACNVNSADYPRYILEFEDPLPDNFQVNYTWKTSADAEGEATPAYGRAKGDGKTKKFELYFDQEHPYIVGVGVQHTDDKEVNLKVKKMILVAADGTEKKIDASFTGWAGTDNTVYYKGMVSFNDQWQQLMINDVAGKKDLTIKVQLEKPTPNVQMCVAYEEGEPEYYQFTGTNKATFNTRKDGVVKTIGIQYTDEKKIPLSVNVDGAWLVEKESVHIGTNGWATFASDCAVKYDDLGLEAYAVKLNDDKVSFTKLTDVVPAYTPVLLKGTADTDYEVNSNAGWAPYVPTDLKASDGTSASTDAATLYALSTVNDVTAFYPVKKDSKIPAKRCYLEVKSTSPKAAFYSLGTNFGETTGISSVENKVEKADAPVYNLAGQLVGKDYKGLVIKNGKKFVIK</sequence>
<organism evidence="1 2">
    <name type="scientific">Segatella copri</name>
    <dbReference type="NCBI Taxonomy" id="165179"/>
    <lineage>
        <taxon>Bacteria</taxon>
        <taxon>Pseudomonadati</taxon>
        <taxon>Bacteroidota</taxon>
        <taxon>Bacteroidia</taxon>
        <taxon>Bacteroidales</taxon>
        <taxon>Prevotellaceae</taxon>
        <taxon>Segatella</taxon>
    </lineage>
</organism>
<name>A0A646HGC0_9BACT</name>
<protein>
    <submittedName>
        <fullName evidence="1">Uncharacterized protein</fullName>
    </submittedName>
</protein>
<dbReference type="AlphaFoldDB" id="A0A646HGC0"/>
<dbReference type="RefSeq" id="WP_153112993.1">
    <property type="nucleotide sequence ID" value="NZ_VZAS01000063.1"/>
</dbReference>
<evidence type="ECO:0000313" key="1">
    <source>
        <dbReference type="EMBL" id="MQN89962.1"/>
    </source>
</evidence>
<reference evidence="2" key="1">
    <citation type="submission" date="2019-09" db="EMBL/GenBank/DDBJ databases">
        <title>Distinct polysaccharide growth profiles of human intestinal Prevotella copri isolates.</title>
        <authorList>
            <person name="Fehlner-Peach H."/>
            <person name="Magnabosco C."/>
            <person name="Raghavan V."/>
            <person name="Scher J.U."/>
            <person name="Tett A."/>
            <person name="Cox L.M."/>
            <person name="Gottsegen C."/>
            <person name="Watters A."/>
            <person name="Wiltshire- Gordon J.D."/>
            <person name="Segata N."/>
            <person name="Bonneau R."/>
            <person name="Littman D.R."/>
        </authorList>
    </citation>
    <scope>NUCLEOTIDE SEQUENCE [LARGE SCALE GENOMIC DNA]</scope>
    <source>
        <strain evidence="2">iP54</strain>
    </source>
</reference>
<dbReference type="EMBL" id="VZBQ01000101">
    <property type="protein sequence ID" value="MQN89962.1"/>
    <property type="molecule type" value="Genomic_DNA"/>
</dbReference>
<evidence type="ECO:0000313" key="2">
    <source>
        <dbReference type="Proteomes" id="UP000420635"/>
    </source>
</evidence>
<accession>A0A646HGC0</accession>